<comment type="caution">
    <text evidence="1">The sequence shown here is derived from an EMBL/GenBank/DDBJ whole genome shotgun (WGS) entry which is preliminary data.</text>
</comment>
<sequence>MNHSEDYLQENIDFEADIDPNTFKEFLELEEYVDHGHLFIIDRIFNSKVELVDWAKETAMKANTYLTITRYLRSRTSNRRPCVTLTYERGGAIKSRTKSRVDDEEEEVPIKR</sequence>
<reference evidence="2" key="1">
    <citation type="journal article" date="2023" name="Nat. Plants">
        <title>Single-cell RNA sequencing provides a high-resolution roadmap for understanding the multicellular compartmentation of specialized metabolism.</title>
        <authorList>
            <person name="Sun S."/>
            <person name="Shen X."/>
            <person name="Li Y."/>
            <person name="Li Y."/>
            <person name="Wang S."/>
            <person name="Li R."/>
            <person name="Zhang H."/>
            <person name="Shen G."/>
            <person name="Guo B."/>
            <person name="Wei J."/>
            <person name="Xu J."/>
            <person name="St-Pierre B."/>
            <person name="Chen S."/>
            <person name="Sun C."/>
        </authorList>
    </citation>
    <scope>NUCLEOTIDE SEQUENCE [LARGE SCALE GENOMIC DNA]</scope>
</reference>
<organism evidence="1 2">
    <name type="scientific">Catharanthus roseus</name>
    <name type="common">Madagascar periwinkle</name>
    <name type="synonym">Vinca rosea</name>
    <dbReference type="NCBI Taxonomy" id="4058"/>
    <lineage>
        <taxon>Eukaryota</taxon>
        <taxon>Viridiplantae</taxon>
        <taxon>Streptophyta</taxon>
        <taxon>Embryophyta</taxon>
        <taxon>Tracheophyta</taxon>
        <taxon>Spermatophyta</taxon>
        <taxon>Magnoliopsida</taxon>
        <taxon>eudicotyledons</taxon>
        <taxon>Gunneridae</taxon>
        <taxon>Pentapetalae</taxon>
        <taxon>asterids</taxon>
        <taxon>lamiids</taxon>
        <taxon>Gentianales</taxon>
        <taxon>Apocynaceae</taxon>
        <taxon>Rauvolfioideae</taxon>
        <taxon>Vinceae</taxon>
        <taxon>Catharanthinae</taxon>
        <taxon>Catharanthus</taxon>
    </lineage>
</organism>
<evidence type="ECO:0000313" key="2">
    <source>
        <dbReference type="Proteomes" id="UP001060085"/>
    </source>
</evidence>
<gene>
    <name evidence="1" type="ORF">M9H77_14293</name>
</gene>
<keyword evidence="2" id="KW-1185">Reference proteome</keyword>
<evidence type="ECO:0000313" key="1">
    <source>
        <dbReference type="EMBL" id="KAI5673929.1"/>
    </source>
</evidence>
<name>A0ACC0BMX1_CATRO</name>
<proteinExistence type="predicted"/>
<dbReference type="EMBL" id="CM044703">
    <property type="protein sequence ID" value="KAI5673929.1"/>
    <property type="molecule type" value="Genomic_DNA"/>
</dbReference>
<protein>
    <submittedName>
        <fullName evidence="1">Uncharacterized protein</fullName>
    </submittedName>
</protein>
<accession>A0ACC0BMX1</accession>
<dbReference type="Proteomes" id="UP001060085">
    <property type="component" value="Linkage Group LG03"/>
</dbReference>